<sequence>MSQQQRALLPAIDLLMLHVGLDFIQACQRIGLSHQQAKQLQRQRQEQ</sequence>
<reference evidence="1 2" key="1">
    <citation type="journal article" date="2013" name="Int. J. Syst. Evol. Microbiol.">
        <title>Celerinatantimonas yamalensis sp. nov., a cold-adapted diazotrophic bacterium from a cold permafrost brine.</title>
        <authorList>
            <person name="Shcherbakova V."/>
            <person name="Chuvilskaya N."/>
            <person name="Rivkina E."/>
            <person name="Demidov N."/>
            <person name="Uchaeva V."/>
            <person name="Suetin S."/>
            <person name="Suzina N."/>
            <person name="Gilichinsky D."/>
        </authorList>
    </citation>
    <scope>NUCLEOTIDE SEQUENCE [LARGE SCALE GENOMIC DNA]</scope>
    <source>
        <strain evidence="1 2">C7</strain>
    </source>
</reference>
<dbReference type="Proteomes" id="UP001629953">
    <property type="component" value="Unassembled WGS sequence"/>
</dbReference>
<dbReference type="RefSeq" id="WP_408625215.1">
    <property type="nucleotide sequence ID" value="NZ_JBEQCT010000013.1"/>
</dbReference>
<evidence type="ECO:0000313" key="1">
    <source>
        <dbReference type="EMBL" id="MFM2486915.1"/>
    </source>
</evidence>
<accession>A0ABW9GAZ6</accession>
<proteinExistence type="predicted"/>
<gene>
    <name evidence="1" type="ORF">ABUE30_17935</name>
</gene>
<name>A0ABW9GAZ6_9GAMM</name>
<comment type="caution">
    <text evidence="1">The sequence shown here is derived from an EMBL/GenBank/DDBJ whole genome shotgun (WGS) entry which is preliminary data.</text>
</comment>
<evidence type="ECO:0000313" key="2">
    <source>
        <dbReference type="Proteomes" id="UP001629953"/>
    </source>
</evidence>
<organism evidence="1 2">
    <name type="scientific">Celerinatantimonas yamalensis</name>
    <dbReference type="NCBI Taxonomy" id="559956"/>
    <lineage>
        <taxon>Bacteria</taxon>
        <taxon>Pseudomonadati</taxon>
        <taxon>Pseudomonadota</taxon>
        <taxon>Gammaproteobacteria</taxon>
        <taxon>Celerinatantimonadaceae</taxon>
        <taxon>Celerinatantimonas</taxon>
    </lineage>
</organism>
<dbReference type="EMBL" id="JBEQCT010000013">
    <property type="protein sequence ID" value="MFM2486915.1"/>
    <property type="molecule type" value="Genomic_DNA"/>
</dbReference>
<keyword evidence="2" id="KW-1185">Reference proteome</keyword>
<protein>
    <submittedName>
        <fullName evidence="1">Uncharacterized protein</fullName>
    </submittedName>
</protein>